<feature type="compositionally biased region" description="Low complexity" evidence="1">
    <location>
        <begin position="257"/>
        <end position="310"/>
    </location>
</feature>
<evidence type="ECO:0000259" key="2">
    <source>
        <dbReference type="PROSITE" id="PS01033"/>
    </source>
</evidence>
<dbReference type="InterPro" id="IPR044399">
    <property type="entry name" value="Mb-like_M"/>
</dbReference>
<feature type="region of interest" description="Disordered" evidence="1">
    <location>
        <begin position="257"/>
        <end position="397"/>
    </location>
</feature>
<reference evidence="4" key="1">
    <citation type="submission" date="2016-05" db="EMBL/GenBank/DDBJ databases">
        <title>Comparative genomics of biotechnologically important yeasts.</title>
        <authorList>
            <consortium name="DOE Joint Genome Institute"/>
            <person name="Riley R."/>
            <person name="Haridas S."/>
            <person name="Wolfe K.H."/>
            <person name="Lopes M.R."/>
            <person name="Hittinger C.T."/>
            <person name="Goker M."/>
            <person name="Salamov A."/>
            <person name="Wisecaver J."/>
            <person name="Long T.M."/>
            <person name="Aerts A.L."/>
            <person name="Barry K."/>
            <person name="Choi C."/>
            <person name="Clum A."/>
            <person name="Coughlan A.Y."/>
            <person name="Deshpande S."/>
            <person name="Douglass A.P."/>
            <person name="Hanson S.J."/>
            <person name="Klenk H.-P."/>
            <person name="Labutti K."/>
            <person name="Lapidus A."/>
            <person name="Lindquist E."/>
            <person name="Lipzen A."/>
            <person name="Meier-Kolthoff J.P."/>
            <person name="Ohm R.A."/>
            <person name="Otillar R.P."/>
            <person name="Pangilinan J."/>
            <person name="Peng Y."/>
            <person name="Rokas A."/>
            <person name="Rosa C.A."/>
            <person name="Scheuner C."/>
            <person name="Sibirny A.A."/>
            <person name="Slot J.C."/>
            <person name="Stielow J.B."/>
            <person name="Sun H."/>
            <person name="Kurtzman C.P."/>
            <person name="Blackwell M."/>
            <person name="Grigoriev I.V."/>
            <person name="Jeffries T.W."/>
        </authorList>
    </citation>
    <scope>NUCLEOTIDE SEQUENCE [LARGE SCALE GENOMIC DNA]</scope>
    <source>
        <strain evidence="4">NRRL Y-2460</strain>
    </source>
</reference>
<dbReference type="EMBL" id="KV454018">
    <property type="protein sequence ID" value="ODV93341.1"/>
    <property type="molecule type" value="Genomic_DNA"/>
</dbReference>
<dbReference type="CDD" id="cd01040">
    <property type="entry name" value="Mb-like"/>
    <property type="match status" value="1"/>
</dbReference>
<dbReference type="OrthoDB" id="436496at2759"/>
<dbReference type="InterPro" id="IPR009050">
    <property type="entry name" value="Globin-like_sf"/>
</dbReference>
<dbReference type="GO" id="GO:0019825">
    <property type="term" value="F:oxygen binding"/>
    <property type="evidence" value="ECO:0007669"/>
    <property type="project" value="InterPro"/>
</dbReference>
<dbReference type="Pfam" id="PF00042">
    <property type="entry name" value="Globin"/>
    <property type="match status" value="1"/>
</dbReference>
<feature type="region of interest" description="Disordered" evidence="1">
    <location>
        <begin position="1"/>
        <end position="21"/>
    </location>
</feature>
<name>A0A1E4TNM6_PACTA</name>
<keyword evidence="4" id="KW-1185">Reference proteome</keyword>
<dbReference type="InterPro" id="IPR000971">
    <property type="entry name" value="Globin"/>
</dbReference>
<proteinExistence type="predicted"/>
<dbReference type="GO" id="GO:0046210">
    <property type="term" value="P:nitric oxide catabolic process"/>
    <property type="evidence" value="ECO:0007669"/>
    <property type="project" value="TreeGrafter"/>
</dbReference>
<dbReference type="GO" id="GO:0020037">
    <property type="term" value="F:heme binding"/>
    <property type="evidence" value="ECO:0007669"/>
    <property type="project" value="InterPro"/>
</dbReference>
<organism evidence="3 4">
    <name type="scientific">Pachysolen tannophilus NRRL Y-2460</name>
    <dbReference type="NCBI Taxonomy" id="669874"/>
    <lineage>
        <taxon>Eukaryota</taxon>
        <taxon>Fungi</taxon>
        <taxon>Dikarya</taxon>
        <taxon>Ascomycota</taxon>
        <taxon>Saccharomycotina</taxon>
        <taxon>Pichiomycetes</taxon>
        <taxon>Pachysolenaceae</taxon>
        <taxon>Pachysolen</taxon>
    </lineage>
</organism>
<dbReference type="PANTHER" id="PTHR43396">
    <property type="entry name" value="FLAVOHEMOPROTEIN"/>
    <property type="match status" value="1"/>
</dbReference>
<dbReference type="Proteomes" id="UP000094236">
    <property type="component" value="Unassembled WGS sequence"/>
</dbReference>
<evidence type="ECO:0000313" key="3">
    <source>
        <dbReference type="EMBL" id="ODV93341.1"/>
    </source>
</evidence>
<gene>
    <name evidence="3" type="ORF">PACTADRAFT_77689</name>
</gene>
<feature type="compositionally biased region" description="Polar residues" evidence="1">
    <location>
        <begin position="1"/>
        <end position="10"/>
    </location>
</feature>
<dbReference type="SUPFAM" id="SSF46458">
    <property type="entry name" value="Globin-like"/>
    <property type="match status" value="1"/>
</dbReference>
<dbReference type="GO" id="GO:0008941">
    <property type="term" value="F:nitric oxide dioxygenase NAD(P)H activity"/>
    <property type="evidence" value="ECO:0007669"/>
    <property type="project" value="TreeGrafter"/>
</dbReference>
<dbReference type="PANTHER" id="PTHR43396:SF6">
    <property type="entry name" value="ABL201WP"/>
    <property type="match status" value="1"/>
</dbReference>
<dbReference type="GO" id="GO:0071500">
    <property type="term" value="P:cellular response to nitrosative stress"/>
    <property type="evidence" value="ECO:0007669"/>
    <property type="project" value="TreeGrafter"/>
</dbReference>
<sequence length="401" mass="43794">MASLSYTSSRDPFRSVNPSSRLSRMSSESSLVSSNEIFHDNFSVNVVNQSRYKVSLKLSQREIELLRESWTQMLNDNPGDNNGGGNSDGTNKLNSSSFASSLFCHQLYDNLLDMDPNLTKLFPSIRHQAVSFAGIMNVAIANLENLSVLNDVLEHLGRTHARILGIDSPYFKLMGEALIKTFQNRFIASEMDFTNELEDYWIKLYCFLANSILQSGIDPIIRYAEDDISKQTMLEIENISEDENSLFDGTSVLSKTNSTISNSTNVDSSSNSHVSRTSSVISPFINTKNSTNSTTTTASSTVRNSSSSESIFSPTKKALRNFASSNSSSKANNLNNNNNNNNITQPTPAIQAPTPTPAALAAATSAAATSTNGAHKLTTKRKFSKLGRSSKNNDDGTCIII</sequence>
<dbReference type="Gene3D" id="1.10.490.10">
    <property type="entry name" value="Globins"/>
    <property type="match status" value="1"/>
</dbReference>
<evidence type="ECO:0000313" key="4">
    <source>
        <dbReference type="Proteomes" id="UP000094236"/>
    </source>
</evidence>
<feature type="domain" description="Globin" evidence="2">
    <location>
        <begin position="57"/>
        <end position="217"/>
    </location>
</feature>
<dbReference type="PROSITE" id="PS01033">
    <property type="entry name" value="GLOBIN"/>
    <property type="match status" value="1"/>
</dbReference>
<feature type="compositionally biased region" description="Low complexity" evidence="1">
    <location>
        <begin position="321"/>
        <end position="371"/>
    </location>
</feature>
<dbReference type="InterPro" id="IPR012292">
    <property type="entry name" value="Globin/Proto"/>
</dbReference>
<dbReference type="AlphaFoldDB" id="A0A1E4TNM6"/>
<dbReference type="GO" id="GO:0071949">
    <property type="term" value="F:FAD binding"/>
    <property type="evidence" value="ECO:0007669"/>
    <property type="project" value="TreeGrafter"/>
</dbReference>
<accession>A0A1E4TNM6</accession>
<dbReference type="STRING" id="669874.A0A1E4TNM6"/>
<protein>
    <recommendedName>
        <fullName evidence="2">Globin domain-containing protein</fullName>
    </recommendedName>
</protein>
<evidence type="ECO:0000256" key="1">
    <source>
        <dbReference type="SAM" id="MobiDB-lite"/>
    </source>
</evidence>